<evidence type="ECO:0000256" key="1">
    <source>
        <dbReference type="ARBA" id="ARBA00023125"/>
    </source>
</evidence>
<dbReference type="Gene3D" id="1.10.150.130">
    <property type="match status" value="1"/>
</dbReference>
<keyword evidence="1" id="KW-0238">DNA-binding</keyword>
<dbReference type="SUPFAM" id="SSF47823">
    <property type="entry name" value="lambda integrase-like, N-terminal domain"/>
    <property type="match status" value="1"/>
</dbReference>
<dbReference type="EMBL" id="CP013573">
    <property type="protein sequence ID" value="ANL89014.1"/>
    <property type="molecule type" value="Genomic_DNA"/>
</dbReference>
<name>A0ABM6CKY7_9HYPH</name>
<keyword evidence="3" id="KW-1185">Reference proteome</keyword>
<dbReference type="InterPro" id="IPR010998">
    <property type="entry name" value="Integrase_recombinase_N"/>
</dbReference>
<accession>A0ABM6CKY7</accession>
<evidence type="ECO:0000313" key="3">
    <source>
        <dbReference type="Proteomes" id="UP000078551"/>
    </source>
</evidence>
<organism evidence="2 3">
    <name type="scientific">Rhizobium phaseoli</name>
    <dbReference type="NCBI Taxonomy" id="396"/>
    <lineage>
        <taxon>Bacteria</taxon>
        <taxon>Pseudomonadati</taxon>
        <taxon>Pseudomonadota</taxon>
        <taxon>Alphaproteobacteria</taxon>
        <taxon>Hyphomicrobiales</taxon>
        <taxon>Rhizobiaceae</taxon>
        <taxon>Rhizobium/Agrobacterium group</taxon>
        <taxon>Rhizobium</taxon>
    </lineage>
</organism>
<evidence type="ECO:0000313" key="2">
    <source>
        <dbReference type="EMBL" id="ANL89014.1"/>
    </source>
</evidence>
<geneLocation type="plasmid" evidence="2 3">
    <name>pRphaN771e</name>
</geneLocation>
<gene>
    <name evidence="2" type="ORF">AMC81_PE00770</name>
</gene>
<dbReference type="Proteomes" id="UP000078551">
    <property type="component" value="Plasmid pRphaN771e"/>
</dbReference>
<reference evidence="2 3" key="1">
    <citation type="submission" date="2015-11" db="EMBL/GenBank/DDBJ databases">
        <title>The limits of bacterial species coexistence and the symbiotic plasmid transference in sympatric Rhizobium populations.</title>
        <authorList>
            <person name="Perez-Carrascal O.M."/>
            <person name="VanInsberghe D."/>
            <person name="Juarez S."/>
            <person name="Polz M.F."/>
            <person name="Vinuesa P."/>
            <person name="Gonzalez V."/>
        </authorList>
    </citation>
    <scope>NUCLEOTIDE SEQUENCE [LARGE SCALE GENOMIC DNA]</scope>
    <source>
        <strain evidence="2 3">N771</strain>
        <plasmid evidence="2 3">pRphaN771e</plasmid>
    </source>
</reference>
<keyword evidence="2" id="KW-0614">Plasmid</keyword>
<protein>
    <submittedName>
        <fullName evidence="2">Integrase domain-containing protein</fullName>
    </submittedName>
</protein>
<sequence>MTKQPGIFQGGAAGKGWRCCRPTHTVGLYITACAASSDGVTASDAAITGRKPNSVTTIKRRLSALAWSYAQRGKPLDRKDRHIVTVLAGIRNTHGAPPRQKEAVLPEQ</sequence>
<proteinExistence type="predicted"/>